<comment type="similarity">
    <text evidence="1">Belongs to the myoviridae tail sheath protein family.</text>
</comment>
<evidence type="ECO:0000256" key="1">
    <source>
        <dbReference type="ARBA" id="ARBA00008005"/>
    </source>
</evidence>
<protein>
    <submittedName>
        <fullName evidence="3">Phage tail sheath protein</fullName>
    </submittedName>
</protein>
<evidence type="ECO:0000313" key="3">
    <source>
        <dbReference type="EMBL" id="VYT85157.1"/>
    </source>
</evidence>
<dbReference type="Pfam" id="PF04984">
    <property type="entry name" value="Phage_sheath_1"/>
    <property type="match status" value="1"/>
</dbReference>
<dbReference type="Gene3D" id="3.30.1370.220">
    <property type="match status" value="1"/>
</dbReference>
<evidence type="ECO:0000259" key="2">
    <source>
        <dbReference type="Pfam" id="PF04984"/>
    </source>
</evidence>
<feature type="domain" description="Tail sheath protein subtilisin-like" evidence="2">
    <location>
        <begin position="102"/>
        <end position="251"/>
    </location>
</feature>
<dbReference type="Gene3D" id="3.40.50.11790">
    <property type="match status" value="1"/>
</dbReference>
<gene>
    <name evidence="3" type="ORF">VRLFYP33_00613</name>
</gene>
<proteinExistence type="inferred from homology"/>
<dbReference type="InterPro" id="IPR035089">
    <property type="entry name" value="Phage_sheath_subtilisin"/>
</dbReference>
<dbReference type="EMBL" id="CACRUX010000021">
    <property type="protein sequence ID" value="VYT85157.1"/>
    <property type="molecule type" value="Genomic_DNA"/>
</dbReference>
<name>A0A6N3A494_9FIRM</name>
<organism evidence="3">
    <name type="scientific">Veillonella ratti</name>
    <dbReference type="NCBI Taxonomy" id="103892"/>
    <lineage>
        <taxon>Bacteria</taxon>
        <taxon>Bacillati</taxon>
        <taxon>Bacillota</taxon>
        <taxon>Negativicutes</taxon>
        <taxon>Veillonellales</taxon>
        <taxon>Veillonellaceae</taxon>
        <taxon>Veillonella</taxon>
    </lineage>
</organism>
<reference evidence="3" key="1">
    <citation type="submission" date="2019-11" db="EMBL/GenBank/DDBJ databases">
        <authorList>
            <person name="Feng L."/>
        </authorList>
    </citation>
    <scope>NUCLEOTIDE SEQUENCE</scope>
    <source>
        <strain evidence="3">VrattiLFYP33</strain>
    </source>
</reference>
<dbReference type="RefSeq" id="WP_156704282.1">
    <property type="nucleotide sequence ID" value="NZ_CACRUX010000021.1"/>
</dbReference>
<sequence>MARPSATTNETNYGLPWVLIDFKTKAATAIARSARGIVAMILHNETKDVQNFYRINDITDIPETGLSEKSIALIKMCLKGTPAKILLYTIPDSTVENATITLADTLKKLGHIKWNYICAPDSTFQEHTDIATWVKAMSENKDKTYKAVLANNKGDHECIINFTTDAINVQTGMDAKNNPEYTTYDATAYTARIAGILAGLSLDRSATYYHLPEVASVEQYEDPDEAVKNGELILFDEEDGNGVKIGRAVNSFTSYTKEKGKEYRKIKVVEGVHMVKDDIRDTFKGSYTGAYLNFYENKMLFCAAIDVYYNNLKGNVLDPNGKNTIDINEEWQRNYAKLQGEDVSKMSIMEIRRYNTGDTLALVGDVKFVDAMENLQISFTM</sequence>
<dbReference type="AlphaFoldDB" id="A0A6N3A494"/>
<accession>A0A6N3A494</accession>